<dbReference type="EMBL" id="CP016181">
    <property type="protein sequence ID" value="AWX99916.1"/>
    <property type="molecule type" value="Genomic_DNA"/>
</dbReference>
<feature type="transmembrane region" description="Helical" evidence="1">
    <location>
        <begin position="46"/>
        <end position="67"/>
    </location>
</feature>
<name>A0A2Z4PR22_9GAMM</name>
<gene>
    <name evidence="2" type="ORF">A8139_07820</name>
</gene>
<sequence>MYKINHKAVMLVFVFQLAVGAMWYASTPSSFLGRFALEDLSRQLSIGMVMLFVLSTFVYLFFTAWLLVRIKGMSGFGRFLLVIAIWLFIVLPNYAFVSLHLNFSGFDTFYLLSYGAINCAIAAIILPLWRSSRSIFNN</sequence>
<dbReference type="OrthoDB" id="6105340at2"/>
<accession>A0A2Z4PR22</accession>
<keyword evidence="1" id="KW-1133">Transmembrane helix</keyword>
<feature type="transmembrane region" description="Helical" evidence="1">
    <location>
        <begin position="7"/>
        <end position="26"/>
    </location>
</feature>
<dbReference type="AlphaFoldDB" id="A0A2Z4PR22"/>
<reference evidence="2 3" key="1">
    <citation type="submission" date="2016-06" db="EMBL/GenBank/DDBJ databases">
        <title>The sequenced genome of the ice-adhering bacterium Marinomonas primoryensis, from Antarctica.</title>
        <authorList>
            <person name="Graham L."/>
            <person name="Vance T.D.R."/>
            <person name="Davies P.L."/>
        </authorList>
    </citation>
    <scope>NUCLEOTIDE SEQUENCE [LARGE SCALE GENOMIC DNA]</scope>
    <source>
        <strain evidence="2 3">AceL</strain>
    </source>
</reference>
<keyword evidence="1" id="KW-0812">Transmembrane</keyword>
<evidence type="ECO:0000313" key="3">
    <source>
        <dbReference type="Proteomes" id="UP000249898"/>
    </source>
</evidence>
<dbReference type="RefSeq" id="WP_112137091.1">
    <property type="nucleotide sequence ID" value="NZ_CP016181.1"/>
</dbReference>
<feature type="transmembrane region" description="Helical" evidence="1">
    <location>
        <begin position="109"/>
        <end position="129"/>
    </location>
</feature>
<evidence type="ECO:0000313" key="2">
    <source>
        <dbReference type="EMBL" id="AWX99916.1"/>
    </source>
</evidence>
<proteinExistence type="predicted"/>
<feature type="transmembrane region" description="Helical" evidence="1">
    <location>
        <begin position="79"/>
        <end position="97"/>
    </location>
</feature>
<organism evidence="2 3">
    <name type="scientific">Marinomonas primoryensis</name>
    <dbReference type="NCBI Taxonomy" id="178399"/>
    <lineage>
        <taxon>Bacteria</taxon>
        <taxon>Pseudomonadati</taxon>
        <taxon>Pseudomonadota</taxon>
        <taxon>Gammaproteobacteria</taxon>
        <taxon>Oceanospirillales</taxon>
        <taxon>Oceanospirillaceae</taxon>
        <taxon>Marinomonas</taxon>
    </lineage>
</organism>
<keyword evidence="1" id="KW-0472">Membrane</keyword>
<protein>
    <submittedName>
        <fullName evidence="2">Uncharacterized protein</fullName>
    </submittedName>
</protein>
<dbReference type="Proteomes" id="UP000249898">
    <property type="component" value="Chromosome"/>
</dbReference>
<evidence type="ECO:0000256" key="1">
    <source>
        <dbReference type="SAM" id="Phobius"/>
    </source>
</evidence>